<accession>A0A8J4Q7K8</accession>
<reference evidence="1" key="1">
    <citation type="submission" date="2020-01" db="EMBL/GenBank/DDBJ databases">
        <title>Development of genomics and gene disruption for Polysphondylium violaceum indicates a role for the polyketide synthase stlB in stalk morphogenesis.</title>
        <authorList>
            <person name="Narita B."/>
            <person name="Kawabe Y."/>
            <person name="Kin K."/>
            <person name="Saito T."/>
            <person name="Gibbs R."/>
            <person name="Kuspa A."/>
            <person name="Muzny D."/>
            <person name="Queller D."/>
            <person name="Richards S."/>
            <person name="Strassman J."/>
            <person name="Sucgang R."/>
            <person name="Worley K."/>
            <person name="Schaap P."/>
        </authorList>
    </citation>
    <scope>NUCLEOTIDE SEQUENCE</scope>
    <source>
        <strain evidence="1">QSvi11</strain>
    </source>
</reference>
<dbReference type="AlphaFoldDB" id="A0A8J4Q7K8"/>
<dbReference type="InterPro" id="IPR011990">
    <property type="entry name" value="TPR-like_helical_dom_sf"/>
</dbReference>
<keyword evidence="2" id="KW-1185">Reference proteome</keyword>
<protein>
    <recommendedName>
        <fullName evidence="3">Tetratricopeptide repeat protein</fullName>
    </recommendedName>
</protein>
<sequence>MATKSVNITPTLLLLEKLSTINQDQQGNTPIPSKAMMMFIGAMNGLRRNAEGIEKKLDDTLVEAEKGKDKEEIAVVLLGLGYFHYTKTNYPKSLEYYNKSLSLWKQIHGDTNIRLADLLKDIAVLYDAVSNTTESKKVIAQYEQLFKINGKEIPK</sequence>
<dbReference type="Gene3D" id="1.25.40.10">
    <property type="entry name" value="Tetratricopeptide repeat domain"/>
    <property type="match status" value="1"/>
</dbReference>
<evidence type="ECO:0008006" key="3">
    <source>
        <dbReference type="Google" id="ProtNLM"/>
    </source>
</evidence>
<dbReference type="EMBL" id="AJWJ01000079">
    <property type="protein sequence ID" value="KAF2075956.1"/>
    <property type="molecule type" value="Genomic_DNA"/>
</dbReference>
<dbReference type="SUPFAM" id="SSF48452">
    <property type="entry name" value="TPR-like"/>
    <property type="match status" value="1"/>
</dbReference>
<gene>
    <name evidence="1" type="ORF">CYY_002759</name>
</gene>
<dbReference type="Proteomes" id="UP000695562">
    <property type="component" value="Unassembled WGS sequence"/>
</dbReference>
<dbReference type="Pfam" id="PF13424">
    <property type="entry name" value="TPR_12"/>
    <property type="match status" value="1"/>
</dbReference>
<evidence type="ECO:0000313" key="1">
    <source>
        <dbReference type="EMBL" id="KAF2075956.1"/>
    </source>
</evidence>
<dbReference type="OrthoDB" id="5986190at2759"/>
<comment type="caution">
    <text evidence="1">The sequence shown here is derived from an EMBL/GenBank/DDBJ whole genome shotgun (WGS) entry which is preliminary data.</text>
</comment>
<evidence type="ECO:0000313" key="2">
    <source>
        <dbReference type="Proteomes" id="UP000695562"/>
    </source>
</evidence>
<organism evidence="1 2">
    <name type="scientific">Polysphondylium violaceum</name>
    <dbReference type="NCBI Taxonomy" id="133409"/>
    <lineage>
        <taxon>Eukaryota</taxon>
        <taxon>Amoebozoa</taxon>
        <taxon>Evosea</taxon>
        <taxon>Eumycetozoa</taxon>
        <taxon>Dictyostelia</taxon>
        <taxon>Dictyosteliales</taxon>
        <taxon>Dictyosteliaceae</taxon>
        <taxon>Polysphondylium</taxon>
    </lineage>
</organism>
<proteinExistence type="predicted"/>
<name>A0A8J4Q7K8_9MYCE</name>